<dbReference type="InterPro" id="IPR000488">
    <property type="entry name" value="Death_dom"/>
</dbReference>
<dbReference type="CDD" id="cd01670">
    <property type="entry name" value="Death"/>
    <property type="match status" value="1"/>
</dbReference>
<dbReference type="Pfam" id="PF00531">
    <property type="entry name" value="Death"/>
    <property type="match status" value="1"/>
</dbReference>
<evidence type="ECO:0000256" key="1">
    <source>
        <dbReference type="SAM" id="MobiDB-lite"/>
    </source>
</evidence>
<proteinExistence type="predicted"/>
<feature type="region of interest" description="Disordered" evidence="1">
    <location>
        <begin position="279"/>
        <end position="299"/>
    </location>
</feature>
<gene>
    <name evidence="3" type="ORF">MAR_033347</name>
</gene>
<dbReference type="Proteomes" id="UP001164746">
    <property type="component" value="Chromosome 17"/>
</dbReference>
<evidence type="ECO:0000313" key="4">
    <source>
        <dbReference type="Proteomes" id="UP001164746"/>
    </source>
</evidence>
<dbReference type="Gene3D" id="1.10.533.10">
    <property type="entry name" value="Death Domain, Fas"/>
    <property type="match status" value="1"/>
</dbReference>
<reference evidence="3" key="1">
    <citation type="submission" date="2022-11" db="EMBL/GenBank/DDBJ databases">
        <title>Centuries of genome instability and evolution in soft-shell clam transmissible cancer (bioRxiv).</title>
        <authorList>
            <person name="Hart S.F.M."/>
            <person name="Yonemitsu M.A."/>
            <person name="Giersch R.M."/>
            <person name="Beal B.F."/>
            <person name="Arriagada G."/>
            <person name="Davis B.W."/>
            <person name="Ostrander E.A."/>
            <person name="Goff S.P."/>
            <person name="Metzger M.J."/>
        </authorList>
    </citation>
    <scope>NUCLEOTIDE SEQUENCE</scope>
    <source>
        <strain evidence="3">MELC-2E11</strain>
        <tissue evidence="3">Siphon/mantle</tissue>
    </source>
</reference>
<name>A0ABY7G8R8_MYAAR</name>
<protein>
    <recommendedName>
        <fullName evidence="2">Death domain-containing protein</fullName>
    </recommendedName>
</protein>
<dbReference type="InterPro" id="IPR011029">
    <property type="entry name" value="DEATH-like_dom_sf"/>
</dbReference>
<dbReference type="SUPFAM" id="SSF47986">
    <property type="entry name" value="DEATH domain"/>
    <property type="match status" value="1"/>
</dbReference>
<sequence length="299" mass="34471">MVIMDMSMEESQCMQNTEEGSNDMKLLPNAFEPVKPLEIWPYFKKEECSQDVSNSTPMSENVFVPDPFLHCDVERHNCTDDKCGRLSWGSSFNEILFTVIARVAAYDQNMSWMLYKLLIIMTRLLSMILSIVSAQLLRRRSGEDLIFEIQLIRSGLESNPGPRDWIDDDLAYLSNYIGKGWRHLGRKLGLGPARLDHIEHDFQREGMRDQIFHMLLKVKAPPLEASLKDILETLDVIEAEFSITVEWSELSLRFKNEELKTENQELKEKLASLERDSGALKRCSEDGDAPTEVKKIKHE</sequence>
<dbReference type="PROSITE" id="PS50017">
    <property type="entry name" value="DEATH_DOMAIN"/>
    <property type="match status" value="1"/>
</dbReference>
<evidence type="ECO:0000259" key="2">
    <source>
        <dbReference type="PROSITE" id="PS50017"/>
    </source>
</evidence>
<organism evidence="3 4">
    <name type="scientific">Mya arenaria</name>
    <name type="common">Soft-shell clam</name>
    <dbReference type="NCBI Taxonomy" id="6604"/>
    <lineage>
        <taxon>Eukaryota</taxon>
        <taxon>Metazoa</taxon>
        <taxon>Spiralia</taxon>
        <taxon>Lophotrochozoa</taxon>
        <taxon>Mollusca</taxon>
        <taxon>Bivalvia</taxon>
        <taxon>Autobranchia</taxon>
        <taxon>Heteroconchia</taxon>
        <taxon>Euheterodonta</taxon>
        <taxon>Imparidentia</taxon>
        <taxon>Neoheterodontei</taxon>
        <taxon>Myida</taxon>
        <taxon>Myoidea</taxon>
        <taxon>Myidae</taxon>
        <taxon>Mya</taxon>
    </lineage>
</organism>
<keyword evidence="4" id="KW-1185">Reference proteome</keyword>
<dbReference type="EMBL" id="CP111028">
    <property type="protein sequence ID" value="WAR30805.1"/>
    <property type="molecule type" value="Genomic_DNA"/>
</dbReference>
<accession>A0ABY7G8R8</accession>
<evidence type="ECO:0000313" key="3">
    <source>
        <dbReference type="EMBL" id="WAR30805.1"/>
    </source>
</evidence>
<feature type="domain" description="Death" evidence="2">
    <location>
        <begin position="166"/>
        <end position="238"/>
    </location>
</feature>